<dbReference type="PANTHER" id="PTHR22911:SF137">
    <property type="entry name" value="SOLUTE CARRIER FAMILY 35 MEMBER G2-RELATED"/>
    <property type="match status" value="1"/>
</dbReference>
<feature type="transmembrane region" description="Helical" evidence="8">
    <location>
        <begin position="43"/>
        <end position="62"/>
    </location>
</feature>
<sequence>MEAVDPLRRGYLSALTANVLWGVFPLYFHALRPAGAVEVLAHRVVWSLLSMVLVLVVIRRWRSVRDLLRQRKRMAGLAAAAVLIAVNWGVYIFAVNTDRVVEASLGYFINPLFVILLGVLILRERLRTLQWVALGIGAVAVVILSVDYGRLPWIALTLAASFGCYGLVKKRLGLPAAEGLFLESGVLMLPALLYLLWLTTNHQSTFGTVSAWHSVMLAGSGVLTAVPLLLFAEAANRVPLSGLGILQYLTPTLQLIIGVAVFSEPLPPVRLAGFVIVWCALALFSWDAFRTARRNRADRGRAASTANEPAAVGATE</sequence>
<comment type="subcellular location">
    <subcellularLocation>
        <location evidence="1">Cell membrane</location>
        <topology evidence="1">Multi-pass membrane protein</topology>
    </subcellularLocation>
</comment>
<evidence type="ECO:0000256" key="5">
    <source>
        <dbReference type="ARBA" id="ARBA00022692"/>
    </source>
</evidence>
<dbReference type="InterPro" id="IPR000620">
    <property type="entry name" value="EamA_dom"/>
</dbReference>
<gene>
    <name evidence="10" type="ORF">GCM10017581_006110</name>
</gene>
<name>A0A9W6NJB4_9ACTN</name>
<evidence type="ECO:0000256" key="2">
    <source>
        <dbReference type="ARBA" id="ARBA00007362"/>
    </source>
</evidence>
<reference evidence="10" key="1">
    <citation type="journal article" date="2014" name="Int. J. Syst. Evol. Microbiol.">
        <title>Complete genome sequence of Corynebacterium casei LMG S-19264T (=DSM 44701T), isolated from a smear-ripened cheese.</title>
        <authorList>
            <consortium name="US DOE Joint Genome Institute (JGI-PGF)"/>
            <person name="Walter F."/>
            <person name="Albersmeier A."/>
            <person name="Kalinowski J."/>
            <person name="Ruckert C."/>
        </authorList>
    </citation>
    <scope>NUCLEOTIDE SEQUENCE</scope>
    <source>
        <strain evidence="10">VKM Ac-1321</strain>
    </source>
</reference>
<feature type="transmembrane region" description="Helical" evidence="8">
    <location>
        <begin position="74"/>
        <end position="93"/>
    </location>
</feature>
<dbReference type="InterPro" id="IPR004626">
    <property type="entry name" value="RarD"/>
</dbReference>
<dbReference type="Pfam" id="PF00892">
    <property type="entry name" value="EamA"/>
    <property type="match status" value="2"/>
</dbReference>
<reference evidence="10" key="2">
    <citation type="submission" date="2023-01" db="EMBL/GenBank/DDBJ databases">
        <authorList>
            <person name="Sun Q."/>
            <person name="Evtushenko L."/>
        </authorList>
    </citation>
    <scope>NUCLEOTIDE SEQUENCE</scope>
    <source>
        <strain evidence="10">VKM Ac-1321</strain>
    </source>
</reference>
<comment type="similarity">
    <text evidence="2">Belongs to the EamA transporter family.</text>
</comment>
<accession>A0A9W6NJB4</accession>
<feature type="transmembrane region" description="Helical" evidence="8">
    <location>
        <begin position="211"/>
        <end position="231"/>
    </location>
</feature>
<keyword evidence="7 8" id="KW-0472">Membrane</keyword>
<feature type="domain" description="EamA" evidence="9">
    <location>
        <begin position="154"/>
        <end position="285"/>
    </location>
</feature>
<feature type="transmembrane region" description="Helical" evidence="8">
    <location>
        <begin position="243"/>
        <end position="263"/>
    </location>
</feature>
<keyword evidence="3" id="KW-0813">Transport</keyword>
<dbReference type="SUPFAM" id="SSF103481">
    <property type="entry name" value="Multidrug resistance efflux transporter EmrE"/>
    <property type="match status" value="2"/>
</dbReference>
<feature type="transmembrane region" description="Helical" evidence="8">
    <location>
        <begin position="180"/>
        <end position="199"/>
    </location>
</feature>
<evidence type="ECO:0000256" key="8">
    <source>
        <dbReference type="SAM" id="Phobius"/>
    </source>
</evidence>
<comment type="caution">
    <text evidence="10">The sequence shown here is derived from an EMBL/GenBank/DDBJ whole genome shotgun (WGS) entry which is preliminary data.</text>
</comment>
<organism evidence="10 11">
    <name type="scientific">Dactylosporangium matsuzakiense</name>
    <dbReference type="NCBI Taxonomy" id="53360"/>
    <lineage>
        <taxon>Bacteria</taxon>
        <taxon>Bacillati</taxon>
        <taxon>Actinomycetota</taxon>
        <taxon>Actinomycetes</taxon>
        <taxon>Micromonosporales</taxon>
        <taxon>Micromonosporaceae</taxon>
        <taxon>Dactylosporangium</taxon>
    </lineage>
</organism>
<evidence type="ECO:0000313" key="11">
    <source>
        <dbReference type="Proteomes" id="UP001143480"/>
    </source>
</evidence>
<keyword evidence="6 8" id="KW-1133">Transmembrane helix</keyword>
<evidence type="ECO:0000259" key="9">
    <source>
        <dbReference type="Pfam" id="PF00892"/>
    </source>
</evidence>
<dbReference type="InterPro" id="IPR037185">
    <property type="entry name" value="EmrE-like"/>
</dbReference>
<feature type="transmembrane region" description="Helical" evidence="8">
    <location>
        <begin position="105"/>
        <end position="122"/>
    </location>
</feature>
<feature type="transmembrane region" description="Helical" evidence="8">
    <location>
        <begin position="129"/>
        <end position="146"/>
    </location>
</feature>
<dbReference type="EMBL" id="BSFP01000002">
    <property type="protein sequence ID" value="GLK98870.1"/>
    <property type="molecule type" value="Genomic_DNA"/>
</dbReference>
<evidence type="ECO:0000256" key="4">
    <source>
        <dbReference type="ARBA" id="ARBA00022475"/>
    </source>
</evidence>
<feature type="transmembrane region" description="Helical" evidence="8">
    <location>
        <begin position="269"/>
        <end position="289"/>
    </location>
</feature>
<proteinExistence type="inferred from homology"/>
<evidence type="ECO:0000313" key="10">
    <source>
        <dbReference type="EMBL" id="GLK98870.1"/>
    </source>
</evidence>
<evidence type="ECO:0000256" key="6">
    <source>
        <dbReference type="ARBA" id="ARBA00022989"/>
    </source>
</evidence>
<evidence type="ECO:0000256" key="7">
    <source>
        <dbReference type="ARBA" id="ARBA00023136"/>
    </source>
</evidence>
<dbReference type="PANTHER" id="PTHR22911">
    <property type="entry name" value="ACYL-MALONYL CONDENSING ENZYME-RELATED"/>
    <property type="match status" value="1"/>
</dbReference>
<evidence type="ECO:0000256" key="3">
    <source>
        <dbReference type="ARBA" id="ARBA00022448"/>
    </source>
</evidence>
<feature type="transmembrane region" description="Helical" evidence="8">
    <location>
        <begin position="152"/>
        <end position="168"/>
    </location>
</feature>
<protein>
    <submittedName>
        <fullName evidence="10">Protein RarD</fullName>
    </submittedName>
</protein>
<keyword evidence="5 8" id="KW-0812">Transmembrane</keyword>
<keyword evidence="11" id="KW-1185">Reference proteome</keyword>
<dbReference type="NCBIfam" id="TIGR00688">
    <property type="entry name" value="rarD"/>
    <property type="match status" value="1"/>
</dbReference>
<dbReference type="AlphaFoldDB" id="A0A9W6NJB4"/>
<evidence type="ECO:0000256" key="1">
    <source>
        <dbReference type="ARBA" id="ARBA00004651"/>
    </source>
</evidence>
<feature type="transmembrane region" description="Helical" evidence="8">
    <location>
        <begin position="12"/>
        <end position="31"/>
    </location>
</feature>
<dbReference type="Proteomes" id="UP001143480">
    <property type="component" value="Unassembled WGS sequence"/>
</dbReference>
<dbReference type="GO" id="GO:0005886">
    <property type="term" value="C:plasma membrane"/>
    <property type="evidence" value="ECO:0007669"/>
    <property type="project" value="UniProtKB-SubCell"/>
</dbReference>
<keyword evidence="4" id="KW-1003">Cell membrane</keyword>
<feature type="domain" description="EamA" evidence="9">
    <location>
        <begin position="9"/>
        <end position="145"/>
    </location>
</feature>